<dbReference type="EMBL" id="FOTW01000010">
    <property type="protein sequence ID" value="SFL96986.1"/>
    <property type="molecule type" value="Genomic_DNA"/>
</dbReference>
<name>A0A1I4M1N6_9BURK</name>
<evidence type="ECO:0000313" key="1">
    <source>
        <dbReference type="EMBL" id="SFL96986.1"/>
    </source>
</evidence>
<proteinExistence type="predicted"/>
<dbReference type="RefSeq" id="WP_139236413.1">
    <property type="nucleotide sequence ID" value="NZ_FOTW01000010.1"/>
</dbReference>
<gene>
    <name evidence="1" type="ORF">SAMN02982985_02177</name>
</gene>
<keyword evidence="2" id="KW-1185">Reference proteome</keyword>
<dbReference type="Proteomes" id="UP000199470">
    <property type="component" value="Unassembled WGS sequence"/>
</dbReference>
<accession>A0A1I4M1N6</accession>
<sequence length="75" mass="7574">MSTFFGKKSSNEVRFAAPRGMATAAASVRPAPPCRPAAVDMAFIGDGAVDGEVAAGGSAGFTAELVKLLANLARF</sequence>
<protein>
    <submittedName>
        <fullName evidence="1">Uncharacterized protein</fullName>
    </submittedName>
</protein>
<organism evidence="1 2">
    <name type="scientific">Rugamonas rubra</name>
    <dbReference type="NCBI Taxonomy" id="758825"/>
    <lineage>
        <taxon>Bacteria</taxon>
        <taxon>Pseudomonadati</taxon>
        <taxon>Pseudomonadota</taxon>
        <taxon>Betaproteobacteria</taxon>
        <taxon>Burkholderiales</taxon>
        <taxon>Oxalobacteraceae</taxon>
        <taxon>Telluria group</taxon>
        <taxon>Rugamonas</taxon>
    </lineage>
</organism>
<dbReference type="AlphaFoldDB" id="A0A1I4M1N6"/>
<evidence type="ECO:0000313" key="2">
    <source>
        <dbReference type="Proteomes" id="UP000199470"/>
    </source>
</evidence>
<reference evidence="1 2" key="1">
    <citation type="submission" date="2016-10" db="EMBL/GenBank/DDBJ databases">
        <authorList>
            <person name="de Groot N.N."/>
        </authorList>
    </citation>
    <scope>NUCLEOTIDE SEQUENCE [LARGE SCALE GENOMIC DNA]</scope>
    <source>
        <strain evidence="1 2">ATCC 43154</strain>
    </source>
</reference>